<dbReference type="InterPro" id="IPR009100">
    <property type="entry name" value="AcylCoA_DH/oxidase_NM_dom_sf"/>
</dbReference>
<evidence type="ECO:0000256" key="3">
    <source>
        <dbReference type="ARBA" id="ARBA00022630"/>
    </source>
</evidence>
<dbReference type="SUPFAM" id="SSF47203">
    <property type="entry name" value="Acyl-CoA dehydrogenase C-terminal domain-like"/>
    <property type="match status" value="1"/>
</dbReference>
<dbReference type="InterPro" id="IPR036250">
    <property type="entry name" value="AcylCo_DH-like_C"/>
</dbReference>
<protein>
    <submittedName>
        <fullName evidence="8">Acyl-CoA dehydrogenase family protein</fullName>
    </submittedName>
</protein>
<comment type="similarity">
    <text evidence="2">Belongs to the acyl-CoA dehydrogenase family.</text>
</comment>
<evidence type="ECO:0000256" key="1">
    <source>
        <dbReference type="ARBA" id="ARBA00001974"/>
    </source>
</evidence>
<keyword evidence="3" id="KW-0285">Flavoprotein</keyword>
<accession>A0ABV6PNY1</accession>
<sequence>MNMLDLPLGPDQLVLRDAVQRFLADNPQPDWNALCDQIGLGGLTAPEAIGGFGGGASDMALIMAELGTALAGVEWLVHAAAVLVLAAVAPEHPALPGLATGSQRAALICAATSASMPQVRRAVTGYAISGEAMLVAGAARADILILADPLVILLATPAERTARPMHDGTIAADLCLAGAAELLVDGAPATALAAFVNDVVLACRCAEAVGLTRRMIADTADYLGQRRQFGAPIGLFQTLRHRLADMQLSHMQAAALTELAIAALGSGEVDRAQATSSACVAVRDAARKVGEGAVQLHGAMGLTEELELGARFKRVLAIAAGLGSEAALLERSA</sequence>
<evidence type="ECO:0000259" key="7">
    <source>
        <dbReference type="Pfam" id="PF02771"/>
    </source>
</evidence>
<dbReference type="InterPro" id="IPR013786">
    <property type="entry name" value="AcylCoA_DH/ox_N"/>
</dbReference>
<dbReference type="Gene3D" id="1.20.140.10">
    <property type="entry name" value="Butyryl-CoA Dehydrogenase, subunit A, domain 3"/>
    <property type="match status" value="1"/>
</dbReference>
<reference evidence="8 9" key="1">
    <citation type="submission" date="2024-09" db="EMBL/GenBank/DDBJ databases">
        <authorList>
            <person name="Sun Q."/>
            <person name="Mori K."/>
        </authorList>
    </citation>
    <scope>NUCLEOTIDE SEQUENCE [LARGE SCALE GENOMIC DNA]</scope>
    <source>
        <strain evidence="8 9">NCAIM B.02537</strain>
    </source>
</reference>
<dbReference type="InterPro" id="IPR037069">
    <property type="entry name" value="AcylCoA_DH/ox_N_sf"/>
</dbReference>
<evidence type="ECO:0000313" key="8">
    <source>
        <dbReference type="EMBL" id="MFC0590783.1"/>
    </source>
</evidence>
<comment type="caution">
    <text evidence="8">The sequence shown here is derived from an EMBL/GenBank/DDBJ whole genome shotgun (WGS) entry which is preliminary data.</text>
</comment>
<evidence type="ECO:0000256" key="4">
    <source>
        <dbReference type="ARBA" id="ARBA00022827"/>
    </source>
</evidence>
<dbReference type="PANTHER" id="PTHR43884">
    <property type="entry name" value="ACYL-COA DEHYDROGENASE"/>
    <property type="match status" value="1"/>
</dbReference>
<dbReference type="Pfam" id="PF00441">
    <property type="entry name" value="Acyl-CoA_dh_1"/>
    <property type="match status" value="1"/>
</dbReference>
<evidence type="ECO:0000256" key="5">
    <source>
        <dbReference type="ARBA" id="ARBA00023002"/>
    </source>
</evidence>
<dbReference type="PANTHER" id="PTHR43884:SF20">
    <property type="entry name" value="ACYL-COA DEHYDROGENASE FADE28"/>
    <property type="match status" value="1"/>
</dbReference>
<dbReference type="Proteomes" id="UP001589943">
    <property type="component" value="Unassembled WGS sequence"/>
</dbReference>
<evidence type="ECO:0000313" key="9">
    <source>
        <dbReference type="Proteomes" id="UP001589943"/>
    </source>
</evidence>
<organism evidence="8 9">
    <name type="scientific">Novosphingobium aquiterrae</name>
    <dbReference type="NCBI Taxonomy" id="624388"/>
    <lineage>
        <taxon>Bacteria</taxon>
        <taxon>Pseudomonadati</taxon>
        <taxon>Pseudomonadota</taxon>
        <taxon>Alphaproteobacteria</taxon>
        <taxon>Sphingomonadales</taxon>
        <taxon>Sphingomonadaceae</taxon>
        <taxon>Novosphingobium</taxon>
    </lineage>
</organism>
<dbReference type="InterPro" id="IPR009075">
    <property type="entry name" value="AcylCo_DH/oxidase_C"/>
</dbReference>
<evidence type="ECO:0000256" key="2">
    <source>
        <dbReference type="ARBA" id="ARBA00009347"/>
    </source>
</evidence>
<evidence type="ECO:0000259" key="6">
    <source>
        <dbReference type="Pfam" id="PF00441"/>
    </source>
</evidence>
<name>A0ABV6PNY1_9SPHN</name>
<dbReference type="Gene3D" id="1.10.540.10">
    <property type="entry name" value="Acyl-CoA dehydrogenase/oxidase, N-terminal domain"/>
    <property type="match status" value="1"/>
</dbReference>
<proteinExistence type="inferred from homology"/>
<dbReference type="RefSeq" id="WP_379482215.1">
    <property type="nucleotide sequence ID" value="NZ_JBHLTL010000011.1"/>
</dbReference>
<dbReference type="SUPFAM" id="SSF56645">
    <property type="entry name" value="Acyl-CoA dehydrogenase NM domain-like"/>
    <property type="match status" value="1"/>
</dbReference>
<keyword evidence="4" id="KW-0274">FAD</keyword>
<keyword evidence="5" id="KW-0560">Oxidoreductase</keyword>
<feature type="domain" description="Acyl-CoA dehydrogenase/oxidase N-terminal" evidence="7">
    <location>
        <begin position="31"/>
        <end position="84"/>
    </location>
</feature>
<dbReference type="EMBL" id="JBHLTL010000011">
    <property type="protein sequence ID" value="MFC0590783.1"/>
    <property type="molecule type" value="Genomic_DNA"/>
</dbReference>
<comment type="cofactor">
    <cofactor evidence="1">
        <name>FAD</name>
        <dbReference type="ChEBI" id="CHEBI:57692"/>
    </cofactor>
</comment>
<keyword evidence="9" id="KW-1185">Reference proteome</keyword>
<gene>
    <name evidence="8" type="ORF">ACFFF7_15345</name>
</gene>
<dbReference type="Pfam" id="PF02771">
    <property type="entry name" value="Acyl-CoA_dh_N"/>
    <property type="match status" value="1"/>
</dbReference>
<feature type="domain" description="Acyl-CoA dehydrogenase/oxidase C-terminal" evidence="6">
    <location>
        <begin position="203"/>
        <end position="330"/>
    </location>
</feature>